<keyword evidence="2" id="KW-0732">Signal</keyword>
<reference evidence="3 4" key="1">
    <citation type="journal article" date="2021" name="J. Biosci. Bioeng.">
        <title>Identification and characterization of a chc gene cluster responsible for the aromatization pathway of cyclohexanecarboxylate degradation in Sinomonas cyclohexanicum ATCC 51369.</title>
        <authorList>
            <person name="Yamamoto T."/>
            <person name="Hasegawa Y."/>
            <person name="Lau P.C.K."/>
            <person name="Iwaki H."/>
        </authorList>
    </citation>
    <scope>NUCLEOTIDE SEQUENCE [LARGE SCALE GENOMIC DNA]</scope>
    <source>
        <strain evidence="3 4">ATCC 51369</strain>
    </source>
</reference>
<sequence>MKVRRRTVIKLGIVGTVAAGLAATGSVAQGAPTPSPGPQNTPGAPASRKNDRKDSRGRRLPLARYAFTPTLLDGTNLPDVFSLEAVWAQTRYLQTVAYKVKFNGPTPNSLTDRENAAVDAAIASGAKGARTKICLDIVAACTRIDQRTVYAGLTAVGRPIVDGALVMAPTAPQAAVMTRWIAEGMPSTGAPAT</sequence>
<evidence type="ECO:0000256" key="1">
    <source>
        <dbReference type="SAM" id="MobiDB-lite"/>
    </source>
</evidence>
<feature type="chain" id="PRO_5047476546" evidence="2">
    <location>
        <begin position="31"/>
        <end position="193"/>
    </location>
</feature>
<dbReference type="EMBL" id="AP024525">
    <property type="protein sequence ID" value="BCT76766.1"/>
    <property type="molecule type" value="Genomic_DNA"/>
</dbReference>
<protein>
    <submittedName>
        <fullName evidence="3">Uncharacterized protein</fullName>
    </submittedName>
</protein>
<evidence type="ECO:0000313" key="4">
    <source>
        <dbReference type="Proteomes" id="UP001319861"/>
    </source>
</evidence>
<evidence type="ECO:0000313" key="3">
    <source>
        <dbReference type="EMBL" id="BCT76766.1"/>
    </source>
</evidence>
<proteinExistence type="predicted"/>
<accession>A0ABM7PWT9</accession>
<feature type="region of interest" description="Disordered" evidence="1">
    <location>
        <begin position="27"/>
        <end position="59"/>
    </location>
</feature>
<feature type="signal peptide" evidence="2">
    <location>
        <begin position="1"/>
        <end position="30"/>
    </location>
</feature>
<organism evidence="3 4">
    <name type="scientific">Sinomonas cyclohexanicum</name>
    <name type="common">Corynebacterium cyclohexanicum</name>
    <dbReference type="NCBI Taxonomy" id="322009"/>
    <lineage>
        <taxon>Bacteria</taxon>
        <taxon>Bacillati</taxon>
        <taxon>Actinomycetota</taxon>
        <taxon>Actinomycetes</taxon>
        <taxon>Micrococcales</taxon>
        <taxon>Micrococcaceae</taxon>
        <taxon>Sinomonas</taxon>
    </lineage>
</organism>
<name>A0ABM7PWT9_SINCY</name>
<evidence type="ECO:0000256" key="2">
    <source>
        <dbReference type="SAM" id="SignalP"/>
    </source>
</evidence>
<gene>
    <name evidence="3" type="ORF">SCMU_26080</name>
</gene>
<keyword evidence="4" id="KW-1185">Reference proteome</keyword>
<dbReference type="Proteomes" id="UP001319861">
    <property type="component" value="Chromosome"/>
</dbReference>